<evidence type="ECO:0000256" key="6">
    <source>
        <dbReference type="ARBA" id="ARBA00022807"/>
    </source>
</evidence>
<sequence>MKKAIKIALAGAVISGVLCSASLVEASPYIVQKGDTLSKIAKAHNTTIQQLKQWNQLSGDQIYIAQSLVVTKLGSSNNGGTTNTASEEIKQNVQKSLSHKVIKGDTLSKIAKKYSTTVENIILWNNLKSDAIKVGQKLKINKDTDIIDEAPTANEVEAEINFKETADEAIEKQLNSEKTASLSISKANTELYTKALEIAKLAIDIPYKYGGNTIEGFDCSGFISYVYNNAGLKLERKSSLQYFEQDTQKVQQPLPGDIVFFKNTYIPTISHMGIYIGGDQFIHAGTKGITISNVNEKYWNERFVAYKRLSTVK</sequence>
<evidence type="ECO:0000256" key="1">
    <source>
        <dbReference type="ARBA" id="ARBA00007074"/>
    </source>
</evidence>
<evidence type="ECO:0000256" key="2">
    <source>
        <dbReference type="ARBA" id="ARBA00022670"/>
    </source>
</evidence>
<dbReference type="Gene3D" id="3.10.350.10">
    <property type="entry name" value="LysM domain"/>
    <property type="match status" value="2"/>
</dbReference>
<comment type="caution">
    <text evidence="10">The sequence shown here is derived from an EMBL/GenBank/DDBJ whole genome shotgun (WGS) entry which is preliminary data.</text>
</comment>
<dbReference type="RefSeq" id="WP_241367642.1">
    <property type="nucleotide sequence ID" value="NZ_JAKZFC010000001.1"/>
</dbReference>
<accession>A0ABS9U8G1</accession>
<dbReference type="CDD" id="cd00118">
    <property type="entry name" value="LysM"/>
    <property type="match status" value="2"/>
</dbReference>
<keyword evidence="11" id="KW-1185">Reference proteome</keyword>
<keyword evidence="6" id="KW-0788">Thiol protease</keyword>
<evidence type="ECO:0000259" key="9">
    <source>
        <dbReference type="PROSITE" id="PS51935"/>
    </source>
</evidence>
<dbReference type="SMART" id="SM00257">
    <property type="entry name" value="LysM"/>
    <property type="match status" value="2"/>
</dbReference>
<evidence type="ECO:0000256" key="3">
    <source>
        <dbReference type="ARBA" id="ARBA00022729"/>
    </source>
</evidence>
<evidence type="ECO:0000256" key="7">
    <source>
        <dbReference type="SAM" id="SignalP"/>
    </source>
</evidence>
<organism evidence="10 11">
    <name type="scientific">Solibacillus palustris</name>
    <dbReference type="NCBI Taxonomy" id="2908203"/>
    <lineage>
        <taxon>Bacteria</taxon>
        <taxon>Bacillati</taxon>
        <taxon>Bacillota</taxon>
        <taxon>Bacilli</taxon>
        <taxon>Bacillales</taxon>
        <taxon>Caryophanaceae</taxon>
        <taxon>Solibacillus</taxon>
    </lineage>
</organism>
<dbReference type="EMBL" id="JAKZFC010000001">
    <property type="protein sequence ID" value="MCH7320628.1"/>
    <property type="molecule type" value="Genomic_DNA"/>
</dbReference>
<comment type="similarity">
    <text evidence="1">Belongs to the peptidase C40 family.</text>
</comment>
<dbReference type="PANTHER" id="PTHR47053">
    <property type="entry name" value="MUREIN DD-ENDOPEPTIDASE MEPH-RELATED"/>
    <property type="match status" value="1"/>
</dbReference>
<evidence type="ECO:0000313" key="11">
    <source>
        <dbReference type="Proteomes" id="UP001316087"/>
    </source>
</evidence>
<dbReference type="PROSITE" id="PS51935">
    <property type="entry name" value="NLPC_P60"/>
    <property type="match status" value="1"/>
</dbReference>
<name>A0ABS9U8G1_9BACL</name>
<evidence type="ECO:0000313" key="10">
    <source>
        <dbReference type="EMBL" id="MCH7320628.1"/>
    </source>
</evidence>
<evidence type="ECO:0000259" key="8">
    <source>
        <dbReference type="PROSITE" id="PS51782"/>
    </source>
</evidence>
<dbReference type="PANTHER" id="PTHR47053:SF4">
    <property type="entry name" value="ENDOPEPTIDASE LYTE-RELATED"/>
    <property type="match status" value="1"/>
</dbReference>
<feature type="domain" description="NlpC/P60" evidence="9">
    <location>
        <begin position="189"/>
        <end position="310"/>
    </location>
</feature>
<dbReference type="Pfam" id="PF00877">
    <property type="entry name" value="NLPC_P60"/>
    <property type="match status" value="1"/>
</dbReference>
<keyword evidence="3 7" id="KW-0732">Signal</keyword>
<gene>
    <name evidence="10" type="ORF">LZ480_01905</name>
</gene>
<dbReference type="InterPro" id="IPR018392">
    <property type="entry name" value="LysM"/>
</dbReference>
<keyword evidence="2" id="KW-0645">Protease</keyword>
<dbReference type="PROSITE" id="PS51782">
    <property type="entry name" value="LYSM"/>
    <property type="match status" value="2"/>
</dbReference>
<evidence type="ECO:0000256" key="4">
    <source>
        <dbReference type="ARBA" id="ARBA00022737"/>
    </source>
</evidence>
<dbReference type="InterPro" id="IPR000064">
    <property type="entry name" value="NLP_P60_dom"/>
</dbReference>
<feature type="domain" description="LysM" evidence="8">
    <location>
        <begin position="97"/>
        <end position="140"/>
    </location>
</feature>
<feature type="signal peptide" evidence="7">
    <location>
        <begin position="1"/>
        <end position="26"/>
    </location>
</feature>
<dbReference type="SUPFAM" id="SSF54106">
    <property type="entry name" value="LysM domain"/>
    <property type="match status" value="2"/>
</dbReference>
<dbReference type="InterPro" id="IPR036779">
    <property type="entry name" value="LysM_dom_sf"/>
</dbReference>
<dbReference type="SUPFAM" id="SSF54001">
    <property type="entry name" value="Cysteine proteinases"/>
    <property type="match status" value="1"/>
</dbReference>
<evidence type="ECO:0000256" key="5">
    <source>
        <dbReference type="ARBA" id="ARBA00022801"/>
    </source>
</evidence>
<feature type="chain" id="PRO_5046195143" evidence="7">
    <location>
        <begin position="27"/>
        <end position="313"/>
    </location>
</feature>
<dbReference type="InterPro" id="IPR051202">
    <property type="entry name" value="Peptidase_C40"/>
</dbReference>
<dbReference type="InterPro" id="IPR038765">
    <property type="entry name" value="Papain-like_cys_pep_sf"/>
</dbReference>
<dbReference type="Gene3D" id="3.90.1720.10">
    <property type="entry name" value="endopeptidase domain like (from Nostoc punctiforme)"/>
    <property type="match status" value="1"/>
</dbReference>
<dbReference type="Pfam" id="PF01476">
    <property type="entry name" value="LysM"/>
    <property type="match status" value="2"/>
</dbReference>
<dbReference type="Proteomes" id="UP001316087">
    <property type="component" value="Unassembled WGS sequence"/>
</dbReference>
<keyword evidence="4" id="KW-0677">Repeat</keyword>
<keyword evidence="5" id="KW-0378">Hydrolase</keyword>
<protein>
    <submittedName>
        <fullName evidence="10">NlpC/P60 family protein</fullName>
    </submittedName>
</protein>
<feature type="domain" description="LysM" evidence="8">
    <location>
        <begin position="27"/>
        <end position="70"/>
    </location>
</feature>
<proteinExistence type="inferred from homology"/>
<reference evidence="10 11" key="1">
    <citation type="submission" date="2022-03" db="EMBL/GenBank/DDBJ databases">
        <authorList>
            <person name="Jo J.-H."/>
            <person name="Im W.-T."/>
        </authorList>
    </citation>
    <scope>NUCLEOTIDE SEQUENCE [LARGE SCALE GENOMIC DNA]</scope>
    <source>
        <strain evidence="10 11">MA9</strain>
    </source>
</reference>